<feature type="region of interest" description="Disordered" evidence="1">
    <location>
        <begin position="155"/>
        <end position="205"/>
    </location>
</feature>
<feature type="region of interest" description="Disordered" evidence="1">
    <location>
        <begin position="838"/>
        <end position="988"/>
    </location>
</feature>
<feature type="compositionally biased region" description="Basic and acidic residues" evidence="1">
    <location>
        <begin position="473"/>
        <end position="487"/>
    </location>
</feature>
<protein>
    <submittedName>
        <fullName evidence="2">Uncharacterized protein</fullName>
    </submittedName>
</protein>
<reference evidence="2 3" key="1">
    <citation type="journal article" date="2019" name="Sci. Rep.">
        <title>Orb-weaving spider Araneus ventricosus genome elucidates the spidroin gene catalogue.</title>
        <authorList>
            <person name="Kono N."/>
            <person name="Nakamura H."/>
            <person name="Ohtoshi R."/>
            <person name="Moran D.A.P."/>
            <person name="Shinohara A."/>
            <person name="Yoshida Y."/>
            <person name="Fujiwara M."/>
            <person name="Mori M."/>
            <person name="Tomita M."/>
            <person name="Arakawa K."/>
        </authorList>
    </citation>
    <scope>NUCLEOTIDE SEQUENCE [LARGE SCALE GENOMIC DNA]</scope>
</reference>
<feature type="compositionally biased region" description="Low complexity" evidence="1">
    <location>
        <begin position="71"/>
        <end position="84"/>
    </location>
</feature>
<feature type="region of interest" description="Disordered" evidence="1">
    <location>
        <begin position="707"/>
        <end position="773"/>
    </location>
</feature>
<evidence type="ECO:0000256" key="1">
    <source>
        <dbReference type="SAM" id="MobiDB-lite"/>
    </source>
</evidence>
<feature type="compositionally biased region" description="Basic and acidic residues" evidence="1">
    <location>
        <begin position="499"/>
        <end position="508"/>
    </location>
</feature>
<sequence length="1016" mass="115799">MLPVNRAAPVLESNVFLAEGRAGYQNSTKQCTKHLKFLLSVIFLTEALHGQSKTSQNPKQTMAILAQPPETRNFNTDRPNNPRNNDYKLERGGDHYSQSNSPPSPSYKQYKSNQEESLARNSLNVNEEKLLVHNGEEQDQRFVQPRRHRQEINSFYQENGGNNPHQTTNSKSSQLQAHTPVIPPRNNHMNRGEHMSPHEPVQDRQAQRPIRLFPDPYNRALEKHLQEKEERPVYEDYRKAPANSRKALIHEEASEENSQWRENEAISPSSGRNNRQQEIHSYQPRNQFQTRELQSPQQSHSDNGFSPNPGQLSNSDSQTNYRQNLQLSQGTSRSGSHLGDLENEDLHDSVRKHPNADIAQQDSLGFRENFPPSKGNPRTILRSSELRNDDMHNSFRGHSNAGPSLQDNLHLRQNYPPSAGTSRSVIQSDKLQSGDLPDSYNQHSIEDSSSQNNFNPQMTGRNRSPYTQNSPDFEQRSTNKDYPDHRQHNVRSPLPPPLERPHLKENPKTHASNTENLSPSQRLPNLDEDLPSNYNVYSNEKAPSSHRSIQNSEHDFENPLPRNKNSNYPERQQQLEGVYSDFSDEYSPSSPQNNKNSGSTFRTSSRNGQGRNQQEPPQHRELHTDYSNGQSKNHQGLSQPRELYTDYSNGQSRNHQGLPQSREPHTDYSNRQGRNNQELSQPRELHADYSNRQGRNHHELPEPQELHAGYSDENAPNFHQSSHTNANSQAQLLRDNLPLNYHEPPPHSQGLQQKYSDENSPTNSEASRTAKIPYVRSFTEGQHLGHQETFQYLPEKSEFDDISLNKKNNPSASHSENLSTNKKGRKVAIGDYSVENHDAQPVEYNSPQKFHDSPSRARGKKRQGRLQSLPNVENPLKEQTAGEAYSPPDSRLPVVEGKNIHKSRSSRQRAAQRSLSPDQNVQNLPVKRSSEDDSTVKNLTFSATVERDHIVSMGSEQEPDSDPEPEERDDDDDDFGEEQHDGFLDMGAYTDKQGSFGWYADFPVGRGHDKMSYSSS</sequence>
<feature type="compositionally biased region" description="Basic and acidic residues" evidence="1">
    <location>
        <begin position="1006"/>
        <end position="1016"/>
    </location>
</feature>
<organism evidence="2 3">
    <name type="scientific">Araneus ventricosus</name>
    <name type="common">Orbweaver spider</name>
    <name type="synonym">Epeira ventricosa</name>
    <dbReference type="NCBI Taxonomy" id="182803"/>
    <lineage>
        <taxon>Eukaryota</taxon>
        <taxon>Metazoa</taxon>
        <taxon>Ecdysozoa</taxon>
        <taxon>Arthropoda</taxon>
        <taxon>Chelicerata</taxon>
        <taxon>Arachnida</taxon>
        <taxon>Araneae</taxon>
        <taxon>Araneomorphae</taxon>
        <taxon>Entelegynae</taxon>
        <taxon>Araneoidea</taxon>
        <taxon>Araneidae</taxon>
        <taxon>Araneus</taxon>
    </lineage>
</organism>
<feature type="compositionally biased region" description="Polar residues" evidence="1">
    <location>
        <begin position="805"/>
        <end position="821"/>
    </location>
</feature>
<feature type="compositionally biased region" description="Polar residues" evidence="1">
    <location>
        <begin position="439"/>
        <end position="472"/>
    </location>
</feature>
<feature type="compositionally biased region" description="Basic and acidic residues" evidence="1">
    <location>
        <begin position="85"/>
        <end position="94"/>
    </location>
</feature>
<name>A0A4Y2WD43_ARAVE</name>
<feature type="region of interest" description="Disordered" evidence="1">
    <location>
        <begin position="581"/>
        <end position="683"/>
    </location>
</feature>
<dbReference type="EMBL" id="BGPR01058290">
    <property type="protein sequence ID" value="GBO34456.1"/>
    <property type="molecule type" value="Genomic_DNA"/>
</dbReference>
<feature type="compositionally biased region" description="Acidic residues" evidence="1">
    <location>
        <begin position="957"/>
        <end position="976"/>
    </location>
</feature>
<feature type="compositionally biased region" description="Polar residues" evidence="1">
    <location>
        <begin position="415"/>
        <end position="431"/>
    </location>
</feature>
<feature type="region of interest" description="Disordered" evidence="1">
    <location>
        <begin position="801"/>
        <end position="824"/>
    </location>
</feature>
<feature type="compositionally biased region" description="Basic and acidic residues" evidence="1">
    <location>
        <begin position="250"/>
        <end position="264"/>
    </location>
</feature>
<feature type="compositionally biased region" description="Polar residues" evidence="1">
    <location>
        <begin position="509"/>
        <end position="523"/>
    </location>
</feature>
<evidence type="ECO:0000313" key="3">
    <source>
        <dbReference type="Proteomes" id="UP000499080"/>
    </source>
</evidence>
<proteinExistence type="predicted"/>
<feature type="compositionally biased region" description="Polar residues" evidence="1">
    <location>
        <begin position="717"/>
        <end position="731"/>
    </location>
</feature>
<accession>A0A4Y2WD43</accession>
<feature type="compositionally biased region" description="Low complexity" evidence="1">
    <location>
        <begin position="96"/>
        <end position="112"/>
    </location>
</feature>
<dbReference type="Proteomes" id="UP000499080">
    <property type="component" value="Unassembled WGS sequence"/>
</dbReference>
<feature type="region of interest" description="Disordered" evidence="1">
    <location>
        <begin position="356"/>
        <end position="568"/>
    </location>
</feature>
<feature type="compositionally biased region" description="Polar residues" evidence="1">
    <location>
        <begin position="155"/>
        <end position="177"/>
    </location>
</feature>
<feature type="compositionally biased region" description="Polar residues" evidence="1">
    <location>
        <begin position="749"/>
        <end position="767"/>
    </location>
</feature>
<keyword evidence="3" id="KW-1185">Reference proteome</keyword>
<feature type="compositionally biased region" description="Polar residues" evidence="1">
    <location>
        <begin position="266"/>
        <end position="318"/>
    </location>
</feature>
<feature type="compositionally biased region" description="Polar residues" evidence="1">
    <location>
        <begin position="532"/>
        <end position="551"/>
    </location>
</feature>
<feature type="compositionally biased region" description="Polar residues" evidence="1">
    <location>
        <begin position="669"/>
        <end position="680"/>
    </location>
</feature>
<feature type="region of interest" description="Disordered" evidence="1">
    <location>
        <begin position="67"/>
        <end position="118"/>
    </location>
</feature>
<feature type="compositionally biased region" description="Polar residues" evidence="1">
    <location>
        <begin position="625"/>
        <end position="638"/>
    </location>
</feature>
<dbReference type="OrthoDB" id="6424412at2759"/>
<feature type="compositionally biased region" description="Basic and acidic residues" evidence="1">
    <location>
        <begin position="384"/>
        <end position="393"/>
    </location>
</feature>
<dbReference type="AlphaFoldDB" id="A0A4Y2WD43"/>
<feature type="region of interest" description="Disordered" evidence="1">
    <location>
        <begin position="997"/>
        <end position="1016"/>
    </location>
</feature>
<feature type="compositionally biased region" description="Polar residues" evidence="1">
    <location>
        <begin position="586"/>
        <end position="616"/>
    </location>
</feature>
<feature type="region of interest" description="Disordered" evidence="1">
    <location>
        <begin position="250"/>
        <end position="318"/>
    </location>
</feature>
<feature type="compositionally biased region" description="Basic and acidic residues" evidence="1">
    <location>
        <begin position="190"/>
        <end position="205"/>
    </location>
</feature>
<gene>
    <name evidence="2" type="ORF">AVEN_238008_1</name>
</gene>
<comment type="caution">
    <text evidence="2">The sequence shown here is derived from an EMBL/GenBank/DDBJ whole genome shotgun (WGS) entry which is preliminary data.</text>
</comment>
<evidence type="ECO:0000313" key="2">
    <source>
        <dbReference type="EMBL" id="GBO34456.1"/>
    </source>
</evidence>
<feature type="compositionally biased region" description="Polar residues" evidence="1">
    <location>
        <begin position="646"/>
        <end position="659"/>
    </location>
</feature>